<keyword evidence="3" id="KW-1003">Cell membrane</keyword>
<dbReference type="CDD" id="cd17329">
    <property type="entry name" value="MFS_MdtH_MDR_like"/>
    <property type="match status" value="1"/>
</dbReference>
<keyword evidence="5 7" id="KW-1133">Transmembrane helix</keyword>
<accession>A0A559K0D5</accession>
<feature type="transmembrane region" description="Helical" evidence="7">
    <location>
        <begin position="260"/>
        <end position="279"/>
    </location>
</feature>
<feature type="transmembrane region" description="Helical" evidence="7">
    <location>
        <begin position="222"/>
        <end position="240"/>
    </location>
</feature>
<evidence type="ECO:0000256" key="6">
    <source>
        <dbReference type="ARBA" id="ARBA00023136"/>
    </source>
</evidence>
<dbReference type="InterPro" id="IPR020846">
    <property type="entry name" value="MFS_dom"/>
</dbReference>
<dbReference type="SUPFAM" id="SSF103473">
    <property type="entry name" value="MFS general substrate transporter"/>
    <property type="match status" value="1"/>
</dbReference>
<name>A0A559K0D5_9BACL</name>
<evidence type="ECO:0000313" key="9">
    <source>
        <dbReference type="EMBL" id="TVY05510.1"/>
    </source>
</evidence>
<feature type="transmembrane region" description="Helical" evidence="7">
    <location>
        <begin position="168"/>
        <end position="188"/>
    </location>
</feature>
<gene>
    <name evidence="9" type="ORF">FPZ49_29910</name>
</gene>
<proteinExistence type="predicted"/>
<dbReference type="InterPro" id="IPR011701">
    <property type="entry name" value="MFS"/>
</dbReference>
<comment type="subcellular location">
    <subcellularLocation>
        <location evidence="1">Cell membrane</location>
        <topology evidence="1">Multi-pass membrane protein</topology>
    </subcellularLocation>
</comment>
<dbReference type="PROSITE" id="PS50850">
    <property type="entry name" value="MFS"/>
    <property type="match status" value="1"/>
</dbReference>
<dbReference type="InterPro" id="IPR036259">
    <property type="entry name" value="MFS_trans_sf"/>
</dbReference>
<dbReference type="Pfam" id="PF07690">
    <property type="entry name" value="MFS_1"/>
    <property type="match status" value="2"/>
</dbReference>
<evidence type="ECO:0000256" key="5">
    <source>
        <dbReference type="ARBA" id="ARBA00022989"/>
    </source>
</evidence>
<dbReference type="InterPro" id="IPR050171">
    <property type="entry name" value="MFS_Transporters"/>
</dbReference>
<feature type="domain" description="Major facilitator superfamily (MFS) profile" evidence="8">
    <location>
        <begin position="14"/>
        <end position="396"/>
    </location>
</feature>
<evidence type="ECO:0000256" key="2">
    <source>
        <dbReference type="ARBA" id="ARBA00022448"/>
    </source>
</evidence>
<reference evidence="9 10" key="1">
    <citation type="submission" date="2019-07" db="EMBL/GenBank/DDBJ databases">
        <authorList>
            <person name="Kim J."/>
        </authorList>
    </citation>
    <scope>NUCLEOTIDE SEQUENCE [LARGE SCALE GENOMIC DNA]</scope>
    <source>
        <strain evidence="9 10">JC52</strain>
    </source>
</reference>
<dbReference type="GO" id="GO:0005886">
    <property type="term" value="C:plasma membrane"/>
    <property type="evidence" value="ECO:0007669"/>
    <property type="project" value="UniProtKB-SubCell"/>
</dbReference>
<sequence length="411" mass="44885">MKKAEKSAFSFHPIVQCLFAGTAMSRIATSMTVPFLTIFLAKHTDMSPAGIGFTVGAGALAGMLFGFFGGALSDKWGRLRILNVSLWLWAAVFFLFAWNTYTPLFVLLNVLNGLCRSSFEPVSVALISDLTPSERRVRAYSIRYTWNNVGFAIGPIVGALMGLNGGDAAFVVTGAFYALYAFALFILLKIYNVKDSEDSTHTVHKEPITLGLALQTVARDRALLWFLLGGILMQFTYSQLSTMAPFVADHFDKGVWLYSWLMTTNGLTVICCQIPLTFWSEKRSPLVSVKAGNVLYALGGLGFALADSWWAMIAAMVVFSIGEVLCFPAGNALTDMIAPEKLRGAYFGAQTFRELGRFAGPLVGMPLLSHWGMLPLFIVVGVLSLLSTTCYRSGEKHMERPSHGTEPALAQ</sequence>
<dbReference type="Proteomes" id="UP000317036">
    <property type="component" value="Unassembled WGS sequence"/>
</dbReference>
<organism evidence="9 10">
    <name type="scientific">Paenibacillus cremeus</name>
    <dbReference type="NCBI Taxonomy" id="2163881"/>
    <lineage>
        <taxon>Bacteria</taxon>
        <taxon>Bacillati</taxon>
        <taxon>Bacillota</taxon>
        <taxon>Bacilli</taxon>
        <taxon>Bacillales</taxon>
        <taxon>Paenibacillaceae</taxon>
        <taxon>Paenibacillus</taxon>
    </lineage>
</organism>
<evidence type="ECO:0000256" key="7">
    <source>
        <dbReference type="SAM" id="Phobius"/>
    </source>
</evidence>
<protein>
    <submittedName>
        <fullName evidence="9">MFS transporter</fullName>
    </submittedName>
</protein>
<evidence type="ECO:0000256" key="1">
    <source>
        <dbReference type="ARBA" id="ARBA00004651"/>
    </source>
</evidence>
<dbReference type="GO" id="GO:0022857">
    <property type="term" value="F:transmembrane transporter activity"/>
    <property type="evidence" value="ECO:0007669"/>
    <property type="project" value="InterPro"/>
</dbReference>
<dbReference type="RefSeq" id="WP_144854004.1">
    <property type="nucleotide sequence ID" value="NZ_VNJI01000057.1"/>
</dbReference>
<dbReference type="PANTHER" id="PTHR23517">
    <property type="entry name" value="RESISTANCE PROTEIN MDTM, PUTATIVE-RELATED-RELATED"/>
    <property type="match status" value="1"/>
</dbReference>
<dbReference type="PANTHER" id="PTHR23517:SF2">
    <property type="entry name" value="MULTIDRUG RESISTANCE PROTEIN MDTH"/>
    <property type="match status" value="1"/>
</dbReference>
<evidence type="ECO:0000256" key="3">
    <source>
        <dbReference type="ARBA" id="ARBA00022475"/>
    </source>
</evidence>
<comment type="caution">
    <text evidence="9">The sequence shown here is derived from an EMBL/GenBank/DDBJ whole genome shotgun (WGS) entry which is preliminary data.</text>
</comment>
<keyword evidence="10" id="KW-1185">Reference proteome</keyword>
<keyword evidence="2" id="KW-0813">Transport</keyword>
<dbReference type="Gene3D" id="1.20.1250.20">
    <property type="entry name" value="MFS general substrate transporter like domains"/>
    <property type="match status" value="1"/>
</dbReference>
<evidence type="ECO:0000259" key="8">
    <source>
        <dbReference type="PROSITE" id="PS50850"/>
    </source>
</evidence>
<evidence type="ECO:0000256" key="4">
    <source>
        <dbReference type="ARBA" id="ARBA00022692"/>
    </source>
</evidence>
<evidence type="ECO:0000313" key="10">
    <source>
        <dbReference type="Proteomes" id="UP000317036"/>
    </source>
</evidence>
<keyword evidence="4 7" id="KW-0812">Transmembrane</keyword>
<feature type="transmembrane region" description="Helical" evidence="7">
    <location>
        <begin position="49"/>
        <end position="69"/>
    </location>
</feature>
<feature type="transmembrane region" description="Helical" evidence="7">
    <location>
        <begin position="371"/>
        <end position="391"/>
    </location>
</feature>
<dbReference type="AlphaFoldDB" id="A0A559K0D5"/>
<dbReference type="OrthoDB" id="8952229at2"/>
<feature type="transmembrane region" description="Helical" evidence="7">
    <location>
        <begin position="291"/>
        <end position="321"/>
    </location>
</feature>
<keyword evidence="6 7" id="KW-0472">Membrane</keyword>
<dbReference type="EMBL" id="VNJI01000057">
    <property type="protein sequence ID" value="TVY05510.1"/>
    <property type="molecule type" value="Genomic_DNA"/>
</dbReference>
<feature type="transmembrane region" description="Helical" evidence="7">
    <location>
        <begin position="81"/>
        <end position="101"/>
    </location>
</feature>